<dbReference type="InterPro" id="IPR042002">
    <property type="entry name" value="Sortase_C"/>
</dbReference>
<dbReference type="InterPro" id="IPR005754">
    <property type="entry name" value="Sortase"/>
</dbReference>
<reference evidence="5" key="1">
    <citation type="submission" date="2020-08" db="EMBL/GenBank/DDBJ databases">
        <authorList>
            <person name="Cejkova D."/>
            <person name="Kubasova T."/>
            <person name="Jahodarova E."/>
            <person name="Rychlik I."/>
        </authorList>
    </citation>
    <scope>NUCLEOTIDE SEQUENCE</scope>
    <source>
        <strain evidence="5">An836</strain>
    </source>
</reference>
<keyword evidence="4" id="KW-1133">Transmembrane helix</keyword>
<dbReference type="RefSeq" id="WP_204469258.1">
    <property type="nucleotide sequence ID" value="NZ_JACLYU010000012.1"/>
</dbReference>
<accession>A0A938WYN1</accession>
<protein>
    <submittedName>
        <fullName evidence="5">Class C sortase</fullName>
    </submittedName>
</protein>
<dbReference type="Pfam" id="PF04203">
    <property type="entry name" value="Sortase"/>
    <property type="match status" value="1"/>
</dbReference>
<keyword evidence="6" id="KW-1185">Reference proteome</keyword>
<dbReference type="AlphaFoldDB" id="A0A938WYN1"/>
<proteinExistence type="predicted"/>
<dbReference type="EMBL" id="JACLYU010000012">
    <property type="protein sequence ID" value="MBM6700033.1"/>
    <property type="molecule type" value="Genomic_DNA"/>
</dbReference>
<feature type="transmembrane region" description="Helical" evidence="4">
    <location>
        <begin position="33"/>
        <end position="55"/>
    </location>
</feature>
<evidence type="ECO:0000256" key="4">
    <source>
        <dbReference type="SAM" id="Phobius"/>
    </source>
</evidence>
<keyword evidence="1" id="KW-0378">Hydrolase</keyword>
<dbReference type="NCBIfam" id="TIGR01076">
    <property type="entry name" value="sortase_fam"/>
    <property type="match status" value="1"/>
</dbReference>
<sequence length="326" mass="34826">MPVHGNGLDLPFDQVIDVTEDMAEDRRLRRRALALRIAAFAMLAVALAAAIYPAVLQARSARRLAYQAQGSAHTVAQWTYPKPEQALAAARDYNQDLARSGQTVLGEAPDPFTASQGGSQAHGADSLAEKDTRYQSLLDTGDGVMGSIVIPSISVELPIRHGTSERTLLEGAGHLYGTSLPVGGASTHSVITGHRGLTAALMFTRLDEMRVGDDFYIEVLGQTLGYRVDRITVIEPDDTSSLRIVPGEDRVTLMTCTPFGVNTHRLLVSGHRVPVPQVAPYPSDVIDARTVGLVTAAVVAGPGCAAVALWRRRHPSRPIDGAMHAA</sequence>
<dbReference type="InterPro" id="IPR023365">
    <property type="entry name" value="Sortase_dom-sf"/>
</dbReference>
<dbReference type="GO" id="GO:0016787">
    <property type="term" value="F:hydrolase activity"/>
    <property type="evidence" value="ECO:0007669"/>
    <property type="project" value="UniProtKB-KW"/>
</dbReference>
<reference evidence="5" key="2">
    <citation type="journal article" date="2021" name="Sci. Rep.">
        <title>The distribution of antibiotic resistance genes in chicken gut microbiota commensals.</title>
        <authorList>
            <person name="Juricova H."/>
            <person name="Matiasovicova J."/>
            <person name="Kubasova T."/>
            <person name="Cejkova D."/>
            <person name="Rychlik I."/>
        </authorList>
    </citation>
    <scope>NUCLEOTIDE SEQUENCE</scope>
    <source>
        <strain evidence="5">An836</strain>
    </source>
</reference>
<keyword evidence="4" id="KW-0812">Transmembrane</keyword>
<dbReference type="CDD" id="cd05827">
    <property type="entry name" value="Sortase_C"/>
    <property type="match status" value="1"/>
</dbReference>
<dbReference type="SUPFAM" id="SSF63817">
    <property type="entry name" value="Sortase"/>
    <property type="match status" value="1"/>
</dbReference>
<evidence type="ECO:0000313" key="5">
    <source>
        <dbReference type="EMBL" id="MBM6700033.1"/>
    </source>
</evidence>
<organism evidence="5 6">
    <name type="scientific">Bifidobacterium pullorum subsp. saeculare</name>
    <dbReference type="NCBI Taxonomy" id="78257"/>
    <lineage>
        <taxon>Bacteria</taxon>
        <taxon>Bacillati</taxon>
        <taxon>Actinomycetota</taxon>
        <taxon>Actinomycetes</taxon>
        <taxon>Bifidobacteriales</taxon>
        <taxon>Bifidobacteriaceae</taxon>
        <taxon>Bifidobacterium</taxon>
    </lineage>
</organism>
<evidence type="ECO:0000256" key="1">
    <source>
        <dbReference type="ARBA" id="ARBA00022801"/>
    </source>
</evidence>
<gene>
    <name evidence="5" type="ORF">H7U32_06895</name>
</gene>
<dbReference type="Proteomes" id="UP000718821">
    <property type="component" value="Unassembled WGS sequence"/>
</dbReference>
<feature type="region of interest" description="Disordered" evidence="3">
    <location>
        <begin position="104"/>
        <end position="127"/>
    </location>
</feature>
<feature type="active site" description="Acyl-thioester intermediate" evidence="2">
    <location>
        <position position="256"/>
    </location>
</feature>
<dbReference type="NCBIfam" id="NF033745">
    <property type="entry name" value="class_C_sortase"/>
    <property type="match status" value="1"/>
</dbReference>
<evidence type="ECO:0000313" key="6">
    <source>
        <dbReference type="Proteomes" id="UP000718821"/>
    </source>
</evidence>
<feature type="active site" description="Proton donor/acceptor" evidence="2">
    <location>
        <position position="194"/>
    </location>
</feature>
<comment type="caution">
    <text evidence="5">The sequence shown here is derived from an EMBL/GenBank/DDBJ whole genome shotgun (WGS) entry which is preliminary data.</text>
</comment>
<evidence type="ECO:0000256" key="3">
    <source>
        <dbReference type="SAM" id="MobiDB-lite"/>
    </source>
</evidence>
<dbReference type="Gene3D" id="2.40.260.10">
    <property type="entry name" value="Sortase"/>
    <property type="match status" value="1"/>
</dbReference>
<name>A0A938WYN1_9BIFI</name>
<keyword evidence="4" id="KW-0472">Membrane</keyword>
<evidence type="ECO:0000256" key="2">
    <source>
        <dbReference type="PIRSR" id="PIRSR605754-1"/>
    </source>
</evidence>